<keyword evidence="2" id="KW-1185">Reference proteome</keyword>
<gene>
    <name evidence="1" type="ORF">KOI35_40535</name>
</gene>
<accession>A0ABS5Z386</accession>
<reference evidence="1 2" key="1">
    <citation type="submission" date="2021-06" db="EMBL/GenBank/DDBJ databases">
        <title>Actinoplanes lichenicola sp. nov., and Actinoplanes ovalisporus sp. nov., isolated from lichen in Thailand.</title>
        <authorList>
            <person name="Saeng-In P."/>
            <person name="Kanchanasin P."/>
            <person name="Yuki M."/>
            <person name="Kudo T."/>
            <person name="Ohkuma M."/>
            <person name="Phongsopitanun W."/>
            <person name="Tanasupawat S."/>
        </authorList>
    </citation>
    <scope>NUCLEOTIDE SEQUENCE [LARGE SCALE GENOMIC DNA]</scope>
    <source>
        <strain evidence="1 2">NBRC 110975</strain>
    </source>
</reference>
<evidence type="ECO:0000313" key="1">
    <source>
        <dbReference type="EMBL" id="MBU2669816.1"/>
    </source>
</evidence>
<dbReference type="RefSeq" id="WP_215794913.1">
    <property type="nucleotide sequence ID" value="NZ_JAHKKG010000016.1"/>
</dbReference>
<dbReference type="Proteomes" id="UP001519654">
    <property type="component" value="Unassembled WGS sequence"/>
</dbReference>
<name>A0ABS5Z386_9ACTN</name>
<protein>
    <submittedName>
        <fullName evidence="1">Uncharacterized protein</fullName>
    </submittedName>
</protein>
<comment type="caution">
    <text evidence="1">The sequence shown here is derived from an EMBL/GenBank/DDBJ whole genome shotgun (WGS) entry which is preliminary data.</text>
</comment>
<organism evidence="1 2">
    <name type="scientific">Paractinoplanes bogorensis</name>
    <dbReference type="NCBI Taxonomy" id="1610840"/>
    <lineage>
        <taxon>Bacteria</taxon>
        <taxon>Bacillati</taxon>
        <taxon>Actinomycetota</taxon>
        <taxon>Actinomycetes</taxon>
        <taxon>Micromonosporales</taxon>
        <taxon>Micromonosporaceae</taxon>
        <taxon>Paractinoplanes</taxon>
    </lineage>
</organism>
<dbReference type="EMBL" id="JAHKKG010000016">
    <property type="protein sequence ID" value="MBU2669816.1"/>
    <property type="molecule type" value="Genomic_DNA"/>
</dbReference>
<proteinExistence type="predicted"/>
<sequence length="118" mass="13910">MRYALLRSIDTRRRSLTFDQLQWFWGAAAHRACVEDGETIGDFEWCNDYYYRNHSRYLRTIRVTRDASLTYLPPSDTTTAQKLTLAQLSRIVSSRPSRYWVITIRDGKAVAVRQQYVP</sequence>
<evidence type="ECO:0000313" key="2">
    <source>
        <dbReference type="Proteomes" id="UP001519654"/>
    </source>
</evidence>